<gene>
    <name evidence="8" type="ORF">S06H3_17444</name>
</gene>
<dbReference type="PROSITE" id="PS00324">
    <property type="entry name" value="ASPARTOKINASE"/>
    <property type="match status" value="1"/>
</dbReference>
<dbReference type="PANTHER" id="PTHR21499">
    <property type="entry name" value="ASPARTATE KINASE"/>
    <property type="match status" value="1"/>
</dbReference>
<evidence type="ECO:0000256" key="2">
    <source>
        <dbReference type="ARBA" id="ARBA00022679"/>
    </source>
</evidence>
<evidence type="ECO:0000256" key="3">
    <source>
        <dbReference type="ARBA" id="ARBA00022741"/>
    </source>
</evidence>
<feature type="domain" description="Aspartate/glutamate/uridylate kinase" evidence="7">
    <location>
        <begin position="3"/>
        <end position="50"/>
    </location>
</feature>
<evidence type="ECO:0000313" key="8">
    <source>
        <dbReference type="EMBL" id="GAI07268.1"/>
    </source>
</evidence>
<dbReference type="Gene3D" id="3.40.1160.10">
    <property type="entry name" value="Acetylglutamate kinase-like"/>
    <property type="match status" value="1"/>
</dbReference>
<keyword evidence="4" id="KW-0418">Kinase</keyword>
<dbReference type="PANTHER" id="PTHR21499:SF3">
    <property type="entry name" value="ASPARTOKINASE"/>
    <property type="match status" value="1"/>
</dbReference>
<dbReference type="Pfam" id="PF00696">
    <property type="entry name" value="AA_kinase"/>
    <property type="match status" value="1"/>
</dbReference>
<protein>
    <recommendedName>
        <fullName evidence="7">Aspartate/glutamate/uridylate kinase domain-containing protein</fullName>
    </recommendedName>
</protein>
<dbReference type="InterPro" id="IPR001048">
    <property type="entry name" value="Asp/Glu/Uridylate_kinase"/>
</dbReference>
<dbReference type="SUPFAM" id="SSF53633">
    <property type="entry name" value="Carbamate kinase-like"/>
    <property type="match status" value="1"/>
</dbReference>
<dbReference type="AlphaFoldDB" id="X1KKQ9"/>
<proteinExistence type="inferred from homology"/>
<comment type="caution">
    <text evidence="8">The sequence shown here is derived from an EMBL/GenBank/DDBJ whole genome shotgun (WGS) entry which is preliminary data.</text>
</comment>
<evidence type="ECO:0000259" key="7">
    <source>
        <dbReference type="Pfam" id="PF00696"/>
    </source>
</evidence>
<comment type="catalytic activity">
    <reaction evidence="6">
        <text>L-aspartate + ATP = 4-phospho-L-aspartate + ADP</text>
        <dbReference type="Rhea" id="RHEA:23776"/>
        <dbReference type="ChEBI" id="CHEBI:29991"/>
        <dbReference type="ChEBI" id="CHEBI:30616"/>
        <dbReference type="ChEBI" id="CHEBI:57535"/>
        <dbReference type="ChEBI" id="CHEBI:456216"/>
        <dbReference type="EC" id="2.7.2.4"/>
    </reaction>
</comment>
<keyword evidence="2" id="KW-0808">Transferase</keyword>
<reference evidence="8" key="1">
    <citation type="journal article" date="2014" name="Front. Microbiol.">
        <title>High frequency of phylogenetically diverse reductive dehalogenase-homologous genes in deep subseafloor sedimentary metagenomes.</title>
        <authorList>
            <person name="Kawai M."/>
            <person name="Futagami T."/>
            <person name="Toyoda A."/>
            <person name="Takaki Y."/>
            <person name="Nishi S."/>
            <person name="Hori S."/>
            <person name="Arai W."/>
            <person name="Tsubouchi T."/>
            <person name="Morono Y."/>
            <person name="Uchiyama I."/>
            <person name="Ito T."/>
            <person name="Fujiyama A."/>
            <person name="Inagaki F."/>
            <person name="Takami H."/>
        </authorList>
    </citation>
    <scope>NUCLEOTIDE SEQUENCE</scope>
    <source>
        <strain evidence="8">Expedition CK06-06</strain>
    </source>
</reference>
<evidence type="ECO:0000256" key="5">
    <source>
        <dbReference type="ARBA" id="ARBA00022840"/>
    </source>
</evidence>
<feature type="non-terminal residue" evidence="8">
    <location>
        <position position="50"/>
    </location>
</feature>
<dbReference type="EMBL" id="BARV01008715">
    <property type="protein sequence ID" value="GAI07268.1"/>
    <property type="molecule type" value="Genomic_DNA"/>
</dbReference>
<accession>X1KKQ9</accession>
<keyword evidence="5" id="KW-0067">ATP-binding</keyword>
<keyword evidence="3" id="KW-0547">Nucleotide-binding</keyword>
<sequence>MALIVQKYGGTSIAGPERIKKVARRIIETKKRGNKVVIVVSAPGDTTDKL</sequence>
<dbReference type="InterPro" id="IPR018042">
    <property type="entry name" value="Aspartate_kinase_CS"/>
</dbReference>
<organism evidence="8">
    <name type="scientific">marine sediment metagenome</name>
    <dbReference type="NCBI Taxonomy" id="412755"/>
    <lineage>
        <taxon>unclassified sequences</taxon>
        <taxon>metagenomes</taxon>
        <taxon>ecological metagenomes</taxon>
    </lineage>
</organism>
<dbReference type="GO" id="GO:0009089">
    <property type="term" value="P:lysine biosynthetic process via diaminopimelate"/>
    <property type="evidence" value="ECO:0007669"/>
    <property type="project" value="TreeGrafter"/>
</dbReference>
<evidence type="ECO:0000256" key="1">
    <source>
        <dbReference type="ARBA" id="ARBA00010122"/>
    </source>
</evidence>
<comment type="similarity">
    <text evidence="1">Belongs to the aspartokinase family.</text>
</comment>
<dbReference type="GO" id="GO:0004072">
    <property type="term" value="F:aspartate kinase activity"/>
    <property type="evidence" value="ECO:0007669"/>
    <property type="project" value="UniProtKB-EC"/>
</dbReference>
<dbReference type="GO" id="GO:0009090">
    <property type="term" value="P:homoserine biosynthetic process"/>
    <property type="evidence" value="ECO:0007669"/>
    <property type="project" value="TreeGrafter"/>
</dbReference>
<evidence type="ECO:0000256" key="6">
    <source>
        <dbReference type="ARBA" id="ARBA00047872"/>
    </source>
</evidence>
<dbReference type="InterPro" id="IPR036393">
    <property type="entry name" value="AceGlu_kinase-like_sf"/>
</dbReference>
<dbReference type="GO" id="GO:0005524">
    <property type="term" value="F:ATP binding"/>
    <property type="evidence" value="ECO:0007669"/>
    <property type="project" value="UniProtKB-KW"/>
</dbReference>
<name>X1KKQ9_9ZZZZ</name>
<evidence type="ECO:0000256" key="4">
    <source>
        <dbReference type="ARBA" id="ARBA00022777"/>
    </source>
</evidence>
<dbReference type="GO" id="GO:0005829">
    <property type="term" value="C:cytosol"/>
    <property type="evidence" value="ECO:0007669"/>
    <property type="project" value="TreeGrafter"/>
</dbReference>